<evidence type="ECO:0000256" key="3">
    <source>
        <dbReference type="ARBA" id="ARBA00010617"/>
    </source>
</evidence>
<dbReference type="InterPro" id="IPR001128">
    <property type="entry name" value="Cyt_P450"/>
</dbReference>
<evidence type="ECO:0008006" key="16">
    <source>
        <dbReference type="Google" id="ProtNLM"/>
    </source>
</evidence>
<dbReference type="Proteomes" id="UP001174677">
    <property type="component" value="Chromosome 4"/>
</dbReference>
<evidence type="ECO:0000313" key="14">
    <source>
        <dbReference type="EMBL" id="KAJ9182548.1"/>
    </source>
</evidence>
<reference evidence="14" key="1">
    <citation type="journal article" date="2023" name="Plant Biotechnol. J.">
        <title>Chromosome-level wild Hevea brasiliensis genome provides new tools for genomic-assisted breeding and valuable loci to elevate rubber yield.</title>
        <authorList>
            <person name="Cheng H."/>
            <person name="Song X."/>
            <person name="Hu Y."/>
            <person name="Wu T."/>
            <person name="Yang Q."/>
            <person name="An Z."/>
            <person name="Feng S."/>
            <person name="Deng Z."/>
            <person name="Wu W."/>
            <person name="Zeng X."/>
            <person name="Tu M."/>
            <person name="Wang X."/>
            <person name="Huang H."/>
        </authorList>
    </citation>
    <scope>NUCLEOTIDE SEQUENCE</scope>
    <source>
        <strain evidence="14">MT/VB/25A 57/8</strain>
    </source>
</reference>
<evidence type="ECO:0000256" key="11">
    <source>
        <dbReference type="ARBA" id="ARBA00023136"/>
    </source>
</evidence>
<evidence type="ECO:0000256" key="7">
    <source>
        <dbReference type="ARBA" id="ARBA00022989"/>
    </source>
</evidence>
<dbReference type="InterPro" id="IPR036396">
    <property type="entry name" value="Cyt_P450_sf"/>
</dbReference>
<evidence type="ECO:0000256" key="12">
    <source>
        <dbReference type="RuleBase" id="RU000461"/>
    </source>
</evidence>
<gene>
    <name evidence="14" type="ORF">P3X46_006532</name>
</gene>
<accession>A0ABQ9MT07</accession>
<keyword evidence="7 13" id="KW-1133">Transmembrane helix</keyword>
<evidence type="ECO:0000256" key="9">
    <source>
        <dbReference type="ARBA" id="ARBA00023004"/>
    </source>
</evidence>
<evidence type="ECO:0000256" key="6">
    <source>
        <dbReference type="ARBA" id="ARBA00022723"/>
    </source>
</evidence>
<dbReference type="InterPro" id="IPR002401">
    <property type="entry name" value="Cyt_P450_E_grp-I"/>
</dbReference>
<comment type="similarity">
    <text evidence="3 12">Belongs to the cytochrome P450 family.</text>
</comment>
<feature type="transmembrane region" description="Helical" evidence="13">
    <location>
        <begin position="12"/>
        <end position="31"/>
    </location>
</feature>
<evidence type="ECO:0000256" key="8">
    <source>
        <dbReference type="ARBA" id="ARBA00023002"/>
    </source>
</evidence>
<keyword evidence="8 12" id="KW-0560">Oxidoreductase</keyword>
<evidence type="ECO:0000256" key="1">
    <source>
        <dbReference type="ARBA" id="ARBA00001971"/>
    </source>
</evidence>
<keyword evidence="15" id="KW-1185">Reference proteome</keyword>
<evidence type="ECO:0000256" key="2">
    <source>
        <dbReference type="ARBA" id="ARBA00004167"/>
    </source>
</evidence>
<keyword evidence="5 13" id="KW-0812">Transmembrane</keyword>
<organism evidence="14 15">
    <name type="scientific">Hevea brasiliensis</name>
    <name type="common">Para rubber tree</name>
    <name type="synonym">Siphonia brasiliensis</name>
    <dbReference type="NCBI Taxonomy" id="3981"/>
    <lineage>
        <taxon>Eukaryota</taxon>
        <taxon>Viridiplantae</taxon>
        <taxon>Streptophyta</taxon>
        <taxon>Embryophyta</taxon>
        <taxon>Tracheophyta</taxon>
        <taxon>Spermatophyta</taxon>
        <taxon>Magnoliopsida</taxon>
        <taxon>eudicotyledons</taxon>
        <taxon>Gunneridae</taxon>
        <taxon>Pentapetalae</taxon>
        <taxon>rosids</taxon>
        <taxon>fabids</taxon>
        <taxon>Malpighiales</taxon>
        <taxon>Euphorbiaceae</taxon>
        <taxon>Crotonoideae</taxon>
        <taxon>Micrandreae</taxon>
        <taxon>Hevea</taxon>
    </lineage>
</organism>
<dbReference type="Gene3D" id="1.10.630.10">
    <property type="entry name" value="Cytochrome P450"/>
    <property type="match status" value="1"/>
</dbReference>
<comment type="cofactor">
    <cofactor evidence="1">
        <name>heme</name>
        <dbReference type="ChEBI" id="CHEBI:30413"/>
    </cofactor>
</comment>
<dbReference type="PANTHER" id="PTHR47953">
    <property type="entry name" value="OS08G0105600 PROTEIN"/>
    <property type="match status" value="1"/>
</dbReference>
<dbReference type="PANTHER" id="PTHR47953:SF19">
    <property type="entry name" value="OS06G0641600 PROTEIN"/>
    <property type="match status" value="1"/>
</dbReference>
<proteinExistence type="inferred from homology"/>
<sequence>MSILSTFIMDQHQFLSFPVLFTSFIFIFMVLKICRRSKTNQDLPPGPSKLPVIGNMHQLVGSPPHHRLRDLAKKYGSVMQLQLGEVFNIVISSPEAAKEVMKTHDIVFAQRPFILAASIISYNYSDIAFAPYSDYWRQLRKICILELLSAKRVQSYRSIREEEVSNLISTIYSSPGQPFNFSRKLFSLTYGIAALATFGKKCKDQEEFIPLVEEITEVVGGFSLADLFPSIKLLRVISGMMSRLVRLQQEADRIIENIINDHKARNKTSKTGSEGEEDDLVDVLLRLQEHGNLEFPLTTDNIKAVILEIFIAGSETSSTTVEWAMSEMLRNPRVMKKAQEEVRRVFGKKGNVDETEIHELKYLKLVIKETLRLHPPAPLLLPREGRERCEINGYEIPAKSKVIVNAWAINRDPNHWTEAETFYPERFLDISIDYKGNNFEFIPFGAGRRMCPGIFFGIANVELPLAQFLYHFDWKLPGGLKAETLDMIESFGATVRRKNDLHLIPIPYKPPQRPVESGH</sequence>
<dbReference type="InterPro" id="IPR052306">
    <property type="entry name" value="CYP450_71D"/>
</dbReference>
<name>A0ABQ9MT07_HEVBR</name>
<dbReference type="PRINTS" id="PR00463">
    <property type="entry name" value="EP450I"/>
</dbReference>
<dbReference type="SUPFAM" id="SSF48264">
    <property type="entry name" value="Cytochrome P450"/>
    <property type="match status" value="1"/>
</dbReference>
<evidence type="ECO:0000313" key="15">
    <source>
        <dbReference type="Proteomes" id="UP001174677"/>
    </source>
</evidence>
<dbReference type="Pfam" id="PF00067">
    <property type="entry name" value="p450"/>
    <property type="match status" value="1"/>
</dbReference>
<dbReference type="InterPro" id="IPR017972">
    <property type="entry name" value="Cyt_P450_CS"/>
</dbReference>
<dbReference type="PROSITE" id="PS00086">
    <property type="entry name" value="CYTOCHROME_P450"/>
    <property type="match status" value="1"/>
</dbReference>
<keyword evidence="4 12" id="KW-0349">Heme</keyword>
<comment type="subcellular location">
    <subcellularLocation>
        <location evidence="2">Membrane</location>
        <topology evidence="2">Single-pass membrane protein</topology>
    </subcellularLocation>
</comment>
<evidence type="ECO:0000256" key="13">
    <source>
        <dbReference type="SAM" id="Phobius"/>
    </source>
</evidence>
<dbReference type="PRINTS" id="PR00385">
    <property type="entry name" value="P450"/>
</dbReference>
<evidence type="ECO:0000256" key="4">
    <source>
        <dbReference type="ARBA" id="ARBA00022617"/>
    </source>
</evidence>
<evidence type="ECO:0000256" key="5">
    <source>
        <dbReference type="ARBA" id="ARBA00022692"/>
    </source>
</evidence>
<dbReference type="EMBL" id="JARPOI010000004">
    <property type="protein sequence ID" value="KAJ9182548.1"/>
    <property type="molecule type" value="Genomic_DNA"/>
</dbReference>
<keyword evidence="10 12" id="KW-0503">Monooxygenase</keyword>
<keyword evidence="11 13" id="KW-0472">Membrane</keyword>
<comment type="caution">
    <text evidence="14">The sequence shown here is derived from an EMBL/GenBank/DDBJ whole genome shotgun (WGS) entry which is preliminary data.</text>
</comment>
<keyword evidence="9 12" id="KW-0408">Iron</keyword>
<evidence type="ECO:0000256" key="10">
    <source>
        <dbReference type="ARBA" id="ARBA00023033"/>
    </source>
</evidence>
<dbReference type="CDD" id="cd11072">
    <property type="entry name" value="CYP71-like"/>
    <property type="match status" value="1"/>
</dbReference>
<protein>
    <recommendedName>
        <fullName evidence="16">Cytochrome P450</fullName>
    </recommendedName>
</protein>
<keyword evidence="6 12" id="KW-0479">Metal-binding</keyword>